<dbReference type="EMBL" id="JASSVS010000015">
    <property type="protein sequence ID" value="MDL0433665.1"/>
    <property type="molecule type" value="Genomic_DNA"/>
</dbReference>
<evidence type="ECO:0000313" key="3">
    <source>
        <dbReference type="EMBL" id="MDL0433665.1"/>
    </source>
</evidence>
<name>A0ABT7IJ08_9GAMM</name>
<dbReference type="RefSeq" id="WP_285393647.1">
    <property type="nucleotide sequence ID" value="NZ_JASSVS010000015.1"/>
</dbReference>
<feature type="compositionally biased region" description="Basic and acidic residues" evidence="1">
    <location>
        <begin position="29"/>
        <end position="61"/>
    </location>
</feature>
<accession>A0ABT7IJ08</accession>
<comment type="caution">
    <text evidence="3">The sequence shown here is derived from an EMBL/GenBank/DDBJ whole genome shotgun (WGS) entry which is preliminary data.</text>
</comment>
<evidence type="ECO:0000256" key="1">
    <source>
        <dbReference type="SAM" id="MobiDB-lite"/>
    </source>
</evidence>
<dbReference type="InterPro" id="IPR021339">
    <property type="entry name" value="DUF2956"/>
</dbReference>
<keyword evidence="2" id="KW-0472">Membrane</keyword>
<protein>
    <submittedName>
        <fullName evidence="3">DUF2956 domain-containing protein</fullName>
    </submittedName>
</protein>
<feature type="region of interest" description="Disordered" evidence="1">
    <location>
        <begin position="1"/>
        <end position="83"/>
    </location>
</feature>
<feature type="transmembrane region" description="Helical" evidence="2">
    <location>
        <begin position="90"/>
        <end position="112"/>
    </location>
</feature>
<evidence type="ECO:0000256" key="2">
    <source>
        <dbReference type="SAM" id="Phobius"/>
    </source>
</evidence>
<gene>
    <name evidence="3" type="ORF">QPM17_21200</name>
</gene>
<dbReference type="Pfam" id="PF11169">
    <property type="entry name" value="DUF2956"/>
    <property type="match status" value="1"/>
</dbReference>
<reference evidence="3 4" key="1">
    <citation type="submission" date="2023-06" db="EMBL/GenBank/DDBJ databases">
        <title>Marinobacter azerbaijanicus a moderately halophilic, isolated from Urmia Lake in Azerbaijan region of Iran.</title>
        <authorList>
            <person name="Sanchez-Porro C."/>
            <person name="Aghdam E.M."/>
            <person name="Saheb S.M."/>
            <person name="Tarhriz V."/>
            <person name="Kazemi E."/>
            <person name="Ammozegar M.A."/>
            <person name="Ventosa A."/>
            <person name="Hejazi M.S."/>
        </authorList>
    </citation>
    <scope>NUCLEOTIDE SEQUENCE [LARGE SCALE GENOMIC DNA]</scope>
    <source>
        <strain evidence="3 4">TBZ242</strain>
    </source>
</reference>
<keyword evidence="2" id="KW-0812">Transmembrane</keyword>
<keyword evidence="4" id="KW-1185">Reference proteome</keyword>
<feature type="compositionally biased region" description="Polar residues" evidence="1">
    <location>
        <begin position="69"/>
        <end position="80"/>
    </location>
</feature>
<evidence type="ECO:0000313" key="4">
    <source>
        <dbReference type="Proteomes" id="UP001227964"/>
    </source>
</evidence>
<dbReference type="Proteomes" id="UP001227964">
    <property type="component" value="Unassembled WGS sequence"/>
</dbReference>
<proteinExistence type="predicted"/>
<sequence>MAKIKKQPPSPQTQEEALTMAKATQRPRQSKEQTKMIARGIEKGIDQYKKQQKAKAREKDKQRKKQEHQTATESAEQNPAKSEIRYRTPWLPWALLLITWAGIGLYILGLGLGG</sequence>
<keyword evidence="2" id="KW-1133">Transmembrane helix</keyword>
<organism evidence="3 4">
    <name type="scientific">Marinobacter azerbaijanicus</name>
    <dbReference type="NCBI Taxonomy" id="3050455"/>
    <lineage>
        <taxon>Bacteria</taxon>
        <taxon>Pseudomonadati</taxon>
        <taxon>Pseudomonadota</taxon>
        <taxon>Gammaproteobacteria</taxon>
        <taxon>Pseudomonadales</taxon>
        <taxon>Marinobacteraceae</taxon>
        <taxon>Marinobacter</taxon>
    </lineage>
</organism>